<proteinExistence type="predicted"/>
<dbReference type="AlphaFoldDB" id="A0A1J5QYI6"/>
<gene>
    <name evidence="2" type="ORF">GALL_294470</name>
</gene>
<accession>A0A1J5QYI6</accession>
<evidence type="ECO:0000313" key="2">
    <source>
        <dbReference type="EMBL" id="OIQ88664.1"/>
    </source>
</evidence>
<reference evidence="2" key="1">
    <citation type="submission" date="2016-10" db="EMBL/GenBank/DDBJ databases">
        <title>Sequence of Gallionella enrichment culture.</title>
        <authorList>
            <person name="Poehlein A."/>
            <person name="Muehling M."/>
            <person name="Daniel R."/>
        </authorList>
    </citation>
    <scope>NUCLEOTIDE SEQUENCE</scope>
</reference>
<name>A0A1J5QYI6_9ZZZZ</name>
<feature type="compositionally biased region" description="Basic and acidic residues" evidence="1">
    <location>
        <begin position="166"/>
        <end position="175"/>
    </location>
</feature>
<feature type="region of interest" description="Disordered" evidence="1">
    <location>
        <begin position="156"/>
        <end position="175"/>
    </location>
</feature>
<sequence length="175" mass="19265">MVAPDMRQQPGFGASDQHLAGSCKETVDAPLQLRIGHVQRSLTIRAWQAGRGAEQSADQGTLTVDLASVCTQVWAAKLRQRRCMLRFAPGRESCRLFRGGRNRPAAVVATRLACEGRNVPAEKSDFLAVCRHWTVSPGCLNGRLTRTASYHDAEIMPHSNKHTTHSKPEEIRGPL</sequence>
<comment type="caution">
    <text evidence="2">The sequence shown here is derived from an EMBL/GenBank/DDBJ whole genome shotgun (WGS) entry which is preliminary data.</text>
</comment>
<organism evidence="2">
    <name type="scientific">mine drainage metagenome</name>
    <dbReference type="NCBI Taxonomy" id="410659"/>
    <lineage>
        <taxon>unclassified sequences</taxon>
        <taxon>metagenomes</taxon>
        <taxon>ecological metagenomes</taxon>
    </lineage>
</organism>
<protein>
    <submittedName>
        <fullName evidence="2">Uncharacterized protein</fullName>
    </submittedName>
</protein>
<evidence type="ECO:0000256" key="1">
    <source>
        <dbReference type="SAM" id="MobiDB-lite"/>
    </source>
</evidence>
<dbReference type="EMBL" id="MLJW01000363">
    <property type="protein sequence ID" value="OIQ88664.1"/>
    <property type="molecule type" value="Genomic_DNA"/>
</dbReference>